<dbReference type="PANTHER" id="PTHR34218:SF4">
    <property type="entry name" value="ACYL-HOMOSERINE LACTONE ACYLASE QUIP"/>
    <property type="match status" value="1"/>
</dbReference>
<dbReference type="InterPro" id="IPR043146">
    <property type="entry name" value="Penicillin_amidase_N_B-knob"/>
</dbReference>
<name>A0A2W2HQ96_9ACTN</name>
<evidence type="ECO:0000256" key="4">
    <source>
        <dbReference type="PIRSR" id="PIRSR001227-1"/>
    </source>
</evidence>
<dbReference type="InterPro" id="IPR029055">
    <property type="entry name" value="Ntn_hydrolases_N"/>
</dbReference>
<feature type="active site" description="Nucleophile" evidence="4">
    <location>
        <position position="255"/>
    </location>
</feature>
<dbReference type="Proteomes" id="UP000248544">
    <property type="component" value="Unassembled WGS sequence"/>
</dbReference>
<dbReference type="EMBL" id="POUA01000040">
    <property type="protein sequence ID" value="PZG51948.1"/>
    <property type="molecule type" value="Genomic_DNA"/>
</dbReference>
<feature type="binding site" evidence="5">
    <location>
        <position position="182"/>
    </location>
    <ligand>
        <name>Ca(2+)</name>
        <dbReference type="ChEBI" id="CHEBI:29108"/>
    </ligand>
</feature>
<feature type="binding site" evidence="5">
    <location>
        <position position="327"/>
    </location>
    <ligand>
        <name>Ca(2+)</name>
        <dbReference type="ChEBI" id="CHEBI:29108"/>
    </ligand>
</feature>
<dbReference type="InterPro" id="IPR023343">
    <property type="entry name" value="Penicillin_amidase_dom1"/>
</dbReference>
<comment type="caution">
    <text evidence="7">The sequence shown here is derived from an EMBL/GenBank/DDBJ whole genome shotgun (WGS) entry which is preliminary data.</text>
</comment>
<dbReference type="Gene3D" id="1.10.439.10">
    <property type="entry name" value="Penicillin Amidohydrolase, domain 1"/>
    <property type="match status" value="1"/>
</dbReference>
<organism evidence="7 8">
    <name type="scientific">Spongiactinospora gelatinilytica</name>
    <dbReference type="NCBI Taxonomy" id="2666298"/>
    <lineage>
        <taxon>Bacteria</taxon>
        <taxon>Bacillati</taxon>
        <taxon>Actinomycetota</taxon>
        <taxon>Actinomycetes</taxon>
        <taxon>Streptosporangiales</taxon>
        <taxon>Streptosporangiaceae</taxon>
        <taxon>Spongiactinospora</taxon>
    </lineage>
</organism>
<protein>
    <submittedName>
        <fullName evidence="7">Penicillin acylase family protein</fullName>
    </submittedName>
</protein>
<dbReference type="InterPro" id="IPR002692">
    <property type="entry name" value="S45"/>
</dbReference>
<feature type="chain" id="PRO_5015855988" evidence="6">
    <location>
        <begin position="31"/>
        <end position="773"/>
    </location>
</feature>
<gene>
    <name evidence="7" type="ORF">C1I98_08080</name>
</gene>
<keyword evidence="8" id="KW-1185">Reference proteome</keyword>
<dbReference type="Gene3D" id="3.60.20.10">
    <property type="entry name" value="Glutamine Phosphoribosylpyrophosphate, subunit 1, domain 1"/>
    <property type="match status" value="1"/>
</dbReference>
<dbReference type="InterPro" id="IPR043147">
    <property type="entry name" value="Penicillin_amidase_A-knob"/>
</dbReference>
<dbReference type="GO" id="GO:0046872">
    <property type="term" value="F:metal ion binding"/>
    <property type="evidence" value="ECO:0007669"/>
    <property type="project" value="UniProtKB-KW"/>
</dbReference>
<reference evidence="7 8" key="1">
    <citation type="submission" date="2018-01" db="EMBL/GenBank/DDBJ databases">
        <title>Draft genome sequence of Sphaerisporangium sp. 7K107.</title>
        <authorList>
            <person name="Sahin N."/>
            <person name="Saygin H."/>
            <person name="Ay H."/>
        </authorList>
    </citation>
    <scope>NUCLEOTIDE SEQUENCE [LARGE SCALE GENOMIC DNA]</scope>
    <source>
        <strain evidence="7 8">7K107</strain>
    </source>
</reference>
<dbReference type="GO" id="GO:0017000">
    <property type="term" value="P:antibiotic biosynthetic process"/>
    <property type="evidence" value="ECO:0007669"/>
    <property type="project" value="InterPro"/>
</dbReference>
<evidence type="ECO:0000256" key="6">
    <source>
        <dbReference type="SAM" id="SignalP"/>
    </source>
</evidence>
<dbReference type="SUPFAM" id="SSF56235">
    <property type="entry name" value="N-terminal nucleophile aminohydrolases (Ntn hydrolases)"/>
    <property type="match status" value="1"/>
</dbReference>
<feature type="binding site" evidence="5">
    <location>
        <position position="330"/>
    </location>
    <ligand>
        <name>Ca(2+)</name>
        <dbReference type="ChEBI" id="CHEBI:29108"/>
    </ligand>
</feature>
<dbReference type="CDD" id="cd03747">
    <property type="entry name" value="Ntn_PGA_like"/>
    <property type="match status" value="1"/>
</dbReference>
<evidence type="ECO:0000256" key="3">
    <source>
        <dbReference type="ARBA" id="ARBA00023145"/>
    </source>
</evidence>
<dbReference type="AlphaFoldDB" id="A0A2W2HQ96"/>
<keyword evidence="6" id="KW-0732">Signal</keyword>
<dbReference type="RefSeq" id="WP_111166457.1">
    <property type="nucleotide sequence ID" value="NZ_POUA01000040.1"/>
</dbReference>
<dbReference type="InterPro" id="IPR014395">
    <property type="entry name" value="Pen/GL7ACA/AHL_acylase"/>
</dbReference>
<comment type="cofactor">
    <cofactor evidence="5">
        <name>Ca(2+)</name>
        <dbReference type="ChEBI" id="CHEBI:29108"/>
    </cofactor>
    <text evidence="5">Binds 1 Ca(2+) ion per dimer.</text>
</comment>
<dbReference type="Gene3D" id="1.10.1400.10">
    <property type="match status" value="1"/>
</dbReference>
<dbReference type="Gene3D" id="2.30.120.10">
    <property type="match status" value="1"/>
</dbReference>
<sequence>MKHSRPLLAAGISLTGLLASAVAPASPASAADTRAVPGLRAPVQQITDRWGVPHLYARNTDDLFFAQGHTAARDRLFQIDLWRRRGLGLLSEVLGPAYLAQDRATRLFLYRGDMRGEWDSYGPEARQAATRFTEGINAYIDALDPAALPPEFGRLGYAPARWRPEDVVRIRSNALSLNVASEVIRAMVVCAGGIDAAENLGRHQPEWTTTLPDGLDPCAVTPDILTPYMLAISGVTVQNGQVRTVPPQAPAAEGSNAWAVAPHRTSTGRPILAADPHRSVTAPALRYFTHLSAPGLDVIGAGEPALPGVAMGHNGTVAFGLTVFGVDQEDLYVYRLDPADPGRYRYGDRWERFTTVKETVPVAGEAPREVELTFTRHGPVMKVDTARNLAYAVRTTWLEPGTSPYLGSLRLMRARDFRDFAEVMRTWGGPPENQVYADTSGAIGWVPGGLAPLRTGYDGLLPVPGDGRYEWRGFLDGARLPRVRDPRAGFISSANEFNLPPTPRVGFEWEPPYRKQRIDQVLAADRRHSLADSMRLQGDQVSPPARRVLAVLRRLTGDDPATRRALALLRRYDGTVSAGSAGAALFEPWFTRHLTPAFLAKVLPPHIAAILPRSDVTLLIEAIEHPTRWFGPDGAKVRDAMLLDTLKAAYAEVAGRLGDDPATWRWGALHHTMFTNPLGAHLGPFPRGGSPYTVDTSQYQPGTYTSHTAAALKMVLDVGDWDASRFTSAPGQSGDPRSPHYDDLIEGYAPLLYSRAAVERNAESRLTLIPAAE</sequence>
<proteinExistence type="inferred from homology"/>
<comment type="similarity">
    <text evidence="1">Belongs to the peptidase S45 family.</text>
</comment>
<evidence type="ECO:0000256" key="1">
    <source>
        <dbReference type="ARBA" id="ARBA00006586"/>
    </source>
</evidence>
<keyword evidence="3" id="KW-0865">Zymogen</keyword>
<evidence type="ECO:0000256" key="2">
    <source>
        <dbReference type="ARBA" id="ARBA00022801"/>
    </source>
</evidence>
<feature type="signal peptide" evidence="6">
    <location>
        <begin position="1"/>
        <end position="30"/>
    </location>
</feature>
<evidence type="ECO:0000313" key="7">
    <source>
        <dbReference type="EMBL" id="PZG51948.1"/>
    </source>
</evidence>
<dbReference type="PIRSF" id="PIRSF001227">
    <property type="entry name" value="Pen_acylase"/>
    <property type="match status" value="1"/>
</dbReference>
<dbReference type="Pfam" id="PF01804">
    <property type="entry name" value="Penicil_amidase"/>
    <property type="match status" value="1"/>
</dbReference>
<evidence type="ECO:0000313" key="8">
    <source>
        <dbReference type="Proteomes" id="UP000248544"/>
    </source>
</evidence>
<dbReference type="GO" id="GO:0016811">
    <property type="term" value="F:hydrolase activity, acting on carbon-nitrogen (but not peptide) bonds, in linear amides"/>
    <property type="evidence" value="ECO:0007669"/>
    <property type="project" value="InterPro"/>
</dbReference>
<keyword evidence="5" id="KW-0479">Metal-binding</keyword>
<keyword evidence="2" id="KW-0378">Hydrolase</keyword>
<evidence type="ECO:0000256" key="5">
    <source>
        <dbReference type="PIRSR" id="PIRSR001227-2"/>
    </source>
</evidence>
<accession>A0A2W2HQ96</accession>
<keyword evidence="5" id="KW-0106">Calcium</keyword>
<dbReference type="PANTHER" id="PTHR34218">
    <property type="entry name" value="PEPTIDASE S45 PENICILLIN AMIDASE"/>
    <property type="match status" value="1"/>
</dbReference>